<dbReference type="EMBL" id="CARXXK010000003">
    <property type="protein sequence ID" value="CAI6362827.1"/>
    <property type="molecule type" value="Genomic_DNA"/>
</dbReference>
<evidence type="ECO:0000256" key="1">
    <source>
        <dbReference type="SAM" id="MobiDB-lite"/>
    </source>
</evidence>
<proteinExistence type="predicted"/>
<evidence type="ECO:0000313" key="2">
    <source>
        <dbReference type="EMBL" id="CAI6362827.1"/>
    </source>
</evidence>
<evidence type="ECO:0000313" key="3">
    <source>
        <dbReference type="Proteomes" id="UP001160148"/>
    </source>
</evidence>
<comment type="caution">
    <text evidence="2">The sequence shown here is derived from an EMBL/GenBank/DDBJ whole genome shotgun (WGS) entry which is preliminary data.</text>
</comment>
<accession>A0AAV0X3S6</accession>
<protein>
    <submittedName>
        <fullName evidence="2">Uncharacterized protein</fullName>
    </submittedName>
</protein>
<name>A0AAV0X3S6_9HEMI</name>
<dbReference type="AlphaFoldDB" id="A0AAV0X3S6"/>
<gene>
    <name evidence="2" type="ORF">MEUPH1_LOCUS17861</name>
</gene>
<sequence>MSSVTNTAEIVRAEVENPKQSTSESPGDFLIGGCQYSKTDKLKTELVSENLPRTKLAGVKSNLYNPVQSTLRRRDIENVQGKLSDELSGNTLPPGLVALPNYNDHKFDPPQIVLPGYDILPLPLNTEYQNKTIDELSFLRHKDMSDLWKKFINSVPMSKTRMSQIPTNKYNN</sequence>
<dbReference type="InterPro" id="IPR034584">
    <property type="entry name" value="SPMIP8"/>
</dbReference>
<dbReference type="Pfam" id="PF22574">
    <property type="entry name" value="SPMIP8"/>
    <property type="match status" value="1"/>
</dbReference>
<organism evidence="2 3">
    <name type="scientific">Macrosiphum euphorbiae</name>
    <name type="common">potato aphid</name>
    <dbReference type="NCBI Taxonomy" id="13131"/>
    <lineage>
        <taxon>Eukaryota</taxon>
        <taxon>Metazoa</taxon>
        <taxon>Ecdysozoa</taxon>
        <taxon>Arthropoda</taxon>
        <taxon>Hexapoda</taxon>
        <taxon>Insecta</taxon>
        <taxon>Pterygota</taxon>
        <taxon>Neoptera</taxon>
        <taxon>Paraneoptera</taxon>
        <taxon>Hemiptera</taxon>
        <taxon>Sternorrhyncha</taxon>
        <taxon>Aphidomorpha</taxon>
        <taxon>Aphidoidea</taxon>
        <taxon>Aphididae</taxon>
        <taxon>Macrosiphini</taxon>
        <taxon>Macrosiphum</taxon>
    </lineage>
</organism>
<keyword evidence="3" id="KW-1185">Reference proteome</keyword>
<feature type="region of interest" description="Disordered" evidence="1">
    <location>
        <begin position="1"/>
        <end position="29"/>
    </location>
</feature>
<reference evidence="2 3" key="1">
    <citation type="submission" date="2023-01" db="EMBL/GenBank/DDBJ databases">
        <authorList>
            <person name="Whitehead M."/>
        </authorList>
    </citation>
    <scope>NUCLEOTIDE SEQUENCE [LARGE SCALE GENOMIC DNA]</scope>
</reference>
<dbReference type="Proteomes" id="UP001160148">
    <property type="component" value="Unassembled WGS sequence"/>
</dbReference>